<organism evidence="11 12">
    <name type="scientific">Elaeophora elaphi</name>
    <dbReference type="NCBI Taxonomy" id="1147741"/>
    <lineage>
        <taxon>Eukaryota</taxon>
        <taxon>Metazoa</taxon>
        <taxon>Ecdysozoa</taxon>
        <taxon>Nematoda</taxon>
        <taxon>Chromadorea</taxon>
        <taxon>Rhabditida</taxon>
        <taxon>Spirurina</taxon>
        <taxon>Spiruromorpha</taxon>
        <taxon>Filarioidea</taxon>
        <taxon>Onchocercidae</taxon>
        <taxon>Elaeophora</taxon>
    </lineage>
</organism>
<evidence type="ECO:0000256" key="3">
    <source>
        <dbReference type="ARBA" id="ARBA00012855"/>
    </source>
</evidence>
<reference evidence="12" key="1">
    <citation type="submission" date="2016-04" db="UniProtKB">
        <authorList>
            <consortium name="WormBaseParasite"/>
        </authorList>
    </citation>
    <scope>IDENTIFICATION</scope>
</reference>
<dbReference type="STRING" id="1147741.A0A0R3RQA6"/>
<dbReference type="UniPathway" id="UPA00098">
    <property type="reaction ID" value="UER00361"/>
</dbReference>
<feature type="binding site" evidence="7">
    <location>
        <begin position="31"/>
        <end position="36"/>
    </location>
    <ligand>
        <name>NADP(+)</name>
        <dbReference type="ChEBI" id="CHEBI:58349"/>
    </ligand>
</feature>
<dbReference type="GO" id="GO:0055129">
    <property type="term" value="P:L-proline biosynthetic process"/>
    <property type="evidence" value="ECO:0007669"/>
    <property type="project" value="UniProtKB-UniPathway"/>
</dbReference>
<proteinExistence type="inferred from homology"/>
<dbReference type="PIRSF" id="PIRSF000193">
    <property type="entry name" value="Pyrrol-5-carb_rd"/>
    <property type="match status" value="1"/>
</dbReference>
<dbReference type="InterPro" id="IPR008927">
    <property type="entry name" value="6-PGluconate_DH-like_C_sf"/>
</dbReference>
<evidence type="ECO:0000256" key="5">
    <source>
        <dbReference type="ARBA" id="ARBA00022857"/>
    </source>
</evidence>
<dbReference type="PROSITE" id="PS00521">
    <property type="entry name" value="P5CR"/>
    <property type="match status" value="1"/>
</dbReference>
<feature type="binding site" evidence="7">
    <location>
        <position position="80"/>
    </location>
    <ligand>
        <name>NADPH</name>
        <dbReference type="ChEBI" id="CHEBI:57783"/>
    </ligand>
</feature>
<evidence type="ECO:0000256" key="7">
    <source>
        <dbReference type="PIRSR" id="PIRSR000193-1"/>
    </source>
</evidence>
<keyword evidence="4 8" id="KW-0641">Proline biosynthesis</keyword>
<keyword evidence="6 8" id="KW-0560">Oxidoreductase</keyword>
<dbReference type="AlphaFoldDB" id="A0A0R3RQA6"/>
<evidence type="ECO:0000256" key="4">
    <source>
        <dbReference type="ARBA" id="ARBA00022650"/>
    </source>
</evidence>
<feature type="domain" description="Pyrroline-5-carboxylate reductase dimerisation" evidence="10">
    <location>
        <begin position="193"/>
        <end position="295"/>
    </location>
</feature>
<dbReference type="WBParaSite" id="EEL_0000384101-mRNA-1">
    <property type="protein sequence ID" value="EEL_0000384101-mRNA-1"/>
    <property type="gene ID" value="EEL_0000384101"/>
</dbReference>
<feature type="domain" description="Pyrroline-5-carboxylate reductase catalytic N-terminal" evidence="9">
    <location>
        <begin position="27"/>
        <end position="123"/>
    </location>
</feature>
<dbReference type="Gene3D" id="3.40.50.720">
    <property type="entry name" value="NAD(P)-binding Rossmann-like Domain"/>
    <property type="match status" value="1"/>
</dbReference>
<dbReference type="HAMAP" id="MF_01925">
    <property type="entry name" value="P5C_reductase"/>
    <property type="match status" value="1"/>
</dbReference>
<evidence type="ECO:0000256" key="1">
    <source>
        <dbReference type="ARBA" id="ARBA00005205"/>
    </source>
</evidence>
<dbReference type="FunFam" id="1.10.3730.10:FF:000001">
    <property type="entry name" value="Pyrroline-5-carboxylate reductase"/>
    <property type="match status" value="1"/>
</dbReference>
<dbReference type="NCBIfam" id="TIGR00112">
    <property type="entry name" value="proC"/>
    <property type="match status" value="1"/>
</dbReference>
<comment type="catalytic activity">
    <reaction evidence="8">
        <text>L-proline + NADP(+) = (S)-1-pyrroline-5-carboxylate + NADPH + 2 H(+)</text>
        <dbReference type="Rhea" id="RHEA:14109"/>
        <dbReference type="ChEBI" id="CHEBI:15378"/>
        <dbReference type="ChEBI" id="CHEBI:17388"/>
        <dbReference type="ChEBI" id="CHEBI:57783"/>
        <dbReference type="ChEBI" id="CHEBI:58349"/>
        <dbReference type="ChEBI" id="CHEBI:60039"/>
        <dbReference type="EC" id="1.5.1.2"/>
    </reaction>
</comment>
<keyword evidence="11" id="KW-1185">Reference proteome</keyword>
<evidence type="ECO:0000313" key="12">
    <source>
        <dbReference type="WBParaSite" id="EEL_0000384101-mRNA-1"/>
    </source>
</evidence>
<dbReference type="Pfam" id="PF14748">
    <property type="entry name" value="P5CR_dimer"/>
    <property type="match status" value="1"/>
</dbReference>
<comment type="pathway">
    <text evidence="1 8">Amino-acid biosynthesis; L-proline biosynthesis; L-proline from L-glutamate 5-semialdehyde: step 1/1.</text>
</comment>
<dbReference type="SUPFAM" id="SSF48179">
    <property type="entry name" value="6-phosphogluconate dehydrogenase C-terminal domain-like"/>
    <property type="match status" value="1"/>
</dbReference>
<sequence length="297" mass="31561">MDGDSATIEQCTVTLKRLLKNTDLDPKLTFIGGGKMAVALICGFETSGLVTKDDVAVSVKTVSSAKRWENLGYTNVYTSNEFMLQAHNKGIVFLSVKPQVRMAVLEELSSTAFANTPLIVSVMGGVNLETLEKEVAAKGYIVGRGLVRLMPNLPVSLRCGASIICFSSCLVKQKIDLIKYIMRHVGICLAMSEKSFDAAAAVAGCGPAFMFMAIEALSDGGVLGGVDRRISIKLAAQTVMGAARMILEATEHPAVLKDDVCSAGGSTIYGVKELEKNGFRSALIEAVHAATKRSSSE</sequence>
<dbReference type="InterPro" id="IPR000304">
    <property type="entry name" value="Pyrroline-COOH_reductase"/>
</dbReference>
<dbReference type="PANTHER" id="PTHR11645:SF64">
    <property type="entry name" value="PYRROLINE-5-CARBOXYLATE REDUCTASE-RELATED"/>
    <property type="match status" value="1"/>
</dbReference>
<keyword evidence="8" id="KW-0028">Amino-acid biosynthesis</keyword>
<dbReference type="InterPro" id="IPR036291">
    <property type="entry name" value="NAD(P)-bd_dom_sf"/>
</dbReference>
<evidence type="ECO:0000256" key="2">
    <source>
        <dbReference type="ARBA" id="ARBA00005525"/>
    </source>
</evidence>
<dbReference type="GO" id="GO:0004735">
    <property type="term" value="F:pyrroline-5-carboxylate reductase activity"/>
    <property type="evidence" value="ECO:0007669"/>
    <property type="project" value="UniProtKB-EC"/>
</dbReference>
<dbReference type="Gene3D" id="1.10.3730.10">
    <property type="entry name" value="ProC C-terminal domain-like"/>
    <property type="match status" value="1"/>
</dbReference>
<protein>
    <recommendedName>
        <fullName evidence="3 8">Pyrroline-5-carboxylate reductase</fullName>
        <ecNumber evidence="3 8">1.5.1.2</ecNumber>
    </recommendedName>
</protein>
<dbReference type="InterPro" id="IPR028939">
    <property type="entry name" value="P5C_Rdtase_cat_N"/>
</dbReference>
<dbReference type="Pfam" id="PF03807">
    <property type="entry name" value="F420_oxidored"/>
    <property type="match status" value="1"/>
</dbReference>
<keyword evidence="5 7" id="KW-0521">NADP</keyword>
<dbReference type="SUPFAM" id="SSF51735">
    <property type="entry name" value="NAD(P)-binding Rossmann-fold domains"/>
    <property type="match status" value="1"/>
</dbReference>
<evidence type="ECO:0000259" key="10">
    <source>
        <dbReference type="Pfam" id="PF14748"/>
    </source>
</evidence>
<evidence type="ECO:0000259" key="9">
    <source>
        <dbReference type="Pfam" id="PF03807"/>
    </source>
</evidence>
<dbReference type="PANTHER" id="PTHR11645">
    <property type="entry name" value="PYRROLINE-5-CARBOXYLATE REDUCTASE"/>
    <property type="match status" value="1"/>
</dbReference>
<comment type="similarity">
    <text evidence="2 8">Belongs to the pyrroline-5-carboxylate reductase family.</text>
</comment>
<evidence type="ECO:0000256" key="8">
    <source>
        <dbReference type="RuleBase" id="RU003903"/>
    </source>
</evidence>
<evidence type="ECO:0000313" key="11">
    <source>
        <dbReference type="Proteomes" id="UP000050640"/>
    </source>
</evidence>
<name>A0A0R3RQA6_9BILA</name>
<evidence type="ECO:0000256" key="6">
    <source>
        <dbReference type="ARBA" id="ARBA00023002"/>
    </source>
</evidence>
<dbReference type="InterPro" id="IPR029036">
    <property type="entry name" value="P5CR_dimer"/>
</dbReference>
<dbReference type="EC" id="1.5.1.2" evidence="3 8"/>
<dbReference type="Proteomes" id="UP000050640">
    <property type="component" value="Unplaced"/>
</dbReference>
<accession>A0A0R3RQA6</accession>
<dbReference type="InterPro" id="IPR053790">
    <property type="entry name" value="P5CR-like_CS"/>
</dbReference>